<comment type="caution">
    <text evidence="2">The sequence shown here is derived from an EMBL/GenBank/DDBJ whole genome shotgun (WGS) entry which is preliminary data.</text>
</comment>
<protein>
    <recommendedName>
        <fullName evidence="4">SRPBCC family protein</fullName>
    </recommendedName>
</protein>
<dbReference type="AlphaFoldDB" id="A0A3S2XHP3"/>
<dbReference type="OrthoDB" id="118637at2"/>
<evidence type="ECO:0008006" key="4">
    <source>
        <dbReference type="Google" id="ProtNLM"/>
    </source>
</evidence>
<feature type="transmembrane region" description="Helical" evidence="1">
    <location>
        <begin position="64"/>
        <end position="81"/>
    </location>
</feature>
<gene>
    <name evidence="2" type="ORF">EOD40_09910</name>
</gene>
<keyword evidence="3" id="KW-1185">Reference proteome</keyword>
<keyword evidence="1" id="KW-0812">Transmembrane</keyword>
<accession>A0A3S2XHP3</accession>
<evidence type="ECO:0000256" key="1">
    <source>
        <dbReference type="SAM" id="Phobius"/>
    </source>
</evidence>
<dbReference type="RefSeq" id="WP_128195106.1">
    <property type="nucleotide sequence ID" value="NZ_SACJ01000005.1"/>
</dbReference>
<dbReference type="Proteomes" id="UP000285211">
    <property type="component" value="Unassembled WGS sequence"/>
</dbReference>
<evidence type="ECO:0000313" key="3">
    <source>
        <dbReference type="Proteomes" id="UP000285211"/>
    </source>
</evidence>
<proteinExistence type="predicted"/>
<keyword evidence="1" id="KW-1133">Transmembrane helix</keyword>
<feature type="transmembrane region" description="Helical" evidence="1">
    <location>
        <begin position="31"/>
        <end position="52"/>
    </location>
</feature>
<feature type="transmembrane region" description="Helical" evidence="1">
    <location>
        <begin position="87"/>
        <end position="108"/>
    </location>
</feature>
<evidence type="ECO:0000313" key="2">
    <source>
        <dbReference type="EMBL" id="RVT75758.1"/>
    </source>
</evidence>
<organism evidence="2 3">
    <name type="scientific">Flavobacterium sufflavum</name>
    <dbReference type="NCBI Taxonomy" id="1921138"/>
    <lineage>
        <taxon>Bacteria</taxon>
        <taxon>Pseudomonadati</taxon>
        <taxon>Bacteroidota</taxon>
        <taxon>Flavobacteriia</taxon>
        <taxon>Flavobacteriales</taxon>
        <taxon>Flavobacteriaceae</taxon>
        <taxon>Flavobacterium</taxon>
    </lineage>
</organism>
<sequence>MKNYLKIYSGLIASVAYSLIVRYLAEWNVIQINSISYLIVTPMISGYLPYLFENKNFIRNIYKCITLPIISTLLFLLIAVITRIEELICFVIIGIPYLIVSVVVSLYFRNRILNSKDYNTKNNYLPFVFLPLFLGTIEKNSQKIESNHLVENQIEINSSSSNVWKYLYEVPNLSKYTQTSLINYLGVPKPVQSTYDSKKNIRLGYFDNGLILNEKVIETIHEKKLGFAIDFSKSNLNQNLTLKNIVREKPMIFGGIYYELIPINSSKSILKLKCNYRLNTNLTPYASYITYKILNDFENNLLGALKRKLENEKLNRKQINP</sequence>
<reference evidence="2 3" key="1">
    <citation type="submission" date="2019-01" db="EMBL/GenBank/DDBJ databases">
        <authorList>
            <person name="Chen W.-M."/>
        </authorList>
    </citation>
    <scope>NUCLEOTIDE SEQUENCE [LARGE SCALE GENOMIC DNA]</scope>
    <source>
        <strain evidence="2 3">BBQ-12</strain>
    </source>
</reference>
<feature type="transmembrane region" description="Helical" evidence="1">
    <location>
        <begin position="7"/>
        <end position="25"/>
    </location>
</feature>
<name>A0A3S2XHP3_9FLAO</name>
<keyword evidence="1" id="KW-0472">Membrane</keyword>
<dbReference type="EMBL" id="SACJ01000005">
    <property type="protein sequence ID" value="RVT75758.1"/>
    <property type="molecule type" value="Genomic_DNA"/>
</dbReference>